<name>A0A4S2FXR7_9BACT</name>
<organism evidence="2 3">
    <name type="scientific">Muribaculum intestinale</name>
    <dbReference type="NCBI Taxonomy" id="1796646"/>
    <lineage>
        <taxon>Bacteria</taxon>
        <taxon>Pseudomonadati</taxon>
        <taxon>Bacteroidota</taxon>
        <taxon>Bacteroidia</taxon>
        <taxon>Bacteroidales</taxon>
        <taxon>Muribaculaceae</taxon>
        <taxon>Muribaculum</taxon>
    </lineage>
</organism>
<dbReference type="AlphaFoldDB" id="A0A4S2FXR7"/>
<comment type="caution">
    <text evidence="2">The sequence shown here is derived from an EMBL/GenBank/DDBJ whole genome shotgun (WGS) entry which is preliminary data.</text>
</comment>
<protein>
    <submittedName>
        <fullName evidence="2">Uncharacterized protein</fullName>
    </submittedName>
</protein>
<proteinExistence type="predicted"/>
<dbReference type="Pfam" id="PF17236">
    <property type="entry name" value="SU10_MCP"/>
    <property type="match status" value="1"/>
</dbReference>
<feature type="region of interest" description="Disordered" evidence="1">
    <location>
        <begin position="1"/>
        <end position="41"/>
    </location>
</feature>
<evidence type="ECO:0000256" key="1">
    <source>
        <dbReference type="SAM" id="MobiDB-lite"/>
    </source>
</evidence>
<sequence>MAEAANLPDAGKTNSGADGTGGTDGIATETQGRDDGDPNFYSQEIDSRIIKIRPMATPIDQISRYAKSESSGSFEIKYYSVGTRPIKCTLTEAVSKQTSGASVPLPVDDASMFTLDDTIRVVGVKGVYMENGQKYDSESDNVPDLILCVCGKNENSQIPVVYAVNGEWNATTKQADLVPAIPKGTTLVRMGKACGELDVQTGRFNNIPMPETQYCQNFMIQIEQSTFDKLAKKEVKWDFSDLEEDGIYDMRLAMENTFLFGVKNKMKHPSKEGMLTWFTGGIWWMAGKDLEVGTWDAEKKCAVITDNDLVDITKELFVGTGIGNKKKILFCGSDMLAAFSKIESDKFRLKDTVEVWNLKFKSWDTDFGEVLTIHHELFDINGMKDCGFAMDPEYLNKRTHISWGRNLLDMKKAAVRNTQAVVIQEVSCLYLRYAKAHARLKLAQAPVENP</sequence>
<reference evidence="2 3" key="1">
    <citation type="submission" date="2019-04" db="EMBL/GenBank/DDBJ databases">
        <title>Microbes associate with the intestines of laboratory mice.</title>
        <authorList>
            <person name="Navarre W."/>
            <person name="Wong E."/>
            <person name="Huang K."/>
            <person name="Tropini C."/>
            <person name="Ng K."/>
            <person name="Yu B."/>
        </authorList>
    </citation>
    <scope>NUCLEOTIDE SEQUENCE [LARGE SCALE GENOMIC DNA]</scope>
    <source>
        <strain evidence="2 3">NM06_A21</strain>
    </source>
</reference>
<evidence type="ECO:0000313" key="2">
    <source>
        <dbReference type="EMBL" id="TGY74118.1"/>
    </source>
</evidence>
<dbReference type="EMBL" id="SRYD01000025">
    <property type="protein sequence ID" value="TGY74118.1"/>
    <property type="molecule type" value="Genomic_DNA"/>
</dbReference>
<gene>
    <name evidence="2" type="ORF">E5333_07360</name>
</gene>
<accession>A0A4S2FXR7</accession>
<dbReference type="InterPro" id="IPR035198">
    <property type="entry name" value="SU10_MCP"/>
</dbReference>
<dbReference type="Proteomes" id="UP000306630">
    <property type="component" value="Unassembled WGS sequence"/>
</dbReference>
<evidence type="ECO:0000313" key="3">
    <source>
        <dbReference type="Proteomes" id="UP000306630"/>
    </source>
</evidence>